<feature type="signal peptide" evidence="3">
    <location>
        <begin position="1"/>
        <end position="27"/>
    </location>
</feature>
<dbReference type="GO" id="GO:0005509">
    <property type="term" value="F:calcium ion binding"/>
    <property type="evidence" value="ECO:0007669"/>
    <property type="project" value="InterPro"/>
</dbReference>
<proteinExistence type="predicted"/>
<reference evidence="7" key="2">
    <citation type="submission" date="2012-11" db="EMBL/GenBank/DDBJ databases">
        <authorList>
            <person name="Kuo A."/>
            <person name="Curtis B.A."/>
            <person name="Tanifuji G."/>
            <person name="Burki F."/>
            <person name="Gruber A."/>
            <person name="Irimia M."/>
            <person name="Maruyama S."/>
            <person name="Arias M.C."/>
            <person name="Ball S.G."/>
            <person name="Gile G.H."/>
            <person name="Hirakawa Y."/>
            <person name="Hopkins J.F."/>
            <person name="Rensing S.A."/>
            <person name="Schmutz J."/>
            <person name="Symeonidi A."/>
            <person name="Elias M."/>
            <person name="Eveleigh R.J."/>
            <person name="Herman E.K."/>
            <person name="Klute M.J."/>
            <person name="Nakayama T."/>
            <person name="Obornik M."/>
            <person name="Reyes-Prieto A."/>
            <person name="Armbrust E.V."/>
            <person name="Aves S.J."/>
            <person name="Beiko R.G."/>
            <person name="Coutinho P."/>
            <person name="Dacks J.B."/>
            <person name="Durnford D.G."/>
            <person name="Fast N.M."/>
            <person name="Green B.R."/>
            <person name="Grisdale C."/>
            <person name="Hempe F."/>
            <person name="Henrissat B."/>
            <person name="Hoppner M.P."/>
            <person name="Ishida K.-I."/>
            <person name="Kim E."/>
            <person name="Koreny L."/>
            <person name="Kroth P.G."/>
            <person name="Liu Y."/>
            <person name="Malik S.-B."/>
            <person name="Maier U.G."/>
            <person name="McRose D."/>
            <person name="Mock T."/>
            <person name="Neilson J.A."/>
            <person name="Onodera N.T."/>
            <person name="Poole A.M."/>
            <person name="Pritham E.J."/>
            <person name="Richards T.A."/>
            <person name="Rocap G."/>
            <person name="Roy S.W."/>
            <person name="Sarai C."/>
            <person name="Schaack S."/>
            <person name="Shirato S."/>
            <person name="Slamovits C.H."/>
            <person name="Spencer D.F."/>
            <person name="Suzuki S."/>
            <person name="Worden A.Z."/>
            <person name="Zauner S."/>
            <person name="Barry K."/>
            <person name="Bell C."/>
            <person name="Bharti A.K."/>
            <person name="Crow J.A."/>
            <person name="Grimwood J."/>
            <person name="Kramer R."/>
            <person name="Lindquist E."/>
            <person name="Lucas S."/>
            <person name="Salamov A."/>
            <person name="McFadden G.I."/>
            <person name="Lane C.E."/>
            <person name="Keeling P.J."/>
            <person name="Gray M.W."/>
            <person name="Grigoriev I.V."/>
            <person name="Archibald J.M."/>
        </authorList>
    </citation>
    <scope>NUCLEOTIDE SEQUENCE</scope>
    <source>
        <strain evidence="7">CCMP2712</strain>
    </source>
</reference>
<dbReference type="KEGG" id="gtt:GUITHDRAFT_109065"/>
<feature type="region of interest" description="Disordered" evidence="2">
    <location>
        <begin position="530"/>
        <end position="604"/>
    </location>
</feature>
<dbReference type="EMBL" id="JH993001">
    <property type="protein sequence ID" value="EKX45020.1"/>
    <property type="molecule type" value="Genomic_DNA"/>
</dbReference>
<protein>
    <recommendedName>
        <fullName evidence="4">EF-hand domain-containing protein</fullName>
    </recommendedName>
</protein>
<evidence type="ECO:0000256" key="2">
    <source>
        <dbReference type="SAM" id="MobiDB-lite"/>
    </source>
</evidence>
<evidence type="ECO:0000313" key="5">
    <source>
        <dbReference type="EMBL" id="EKX45020.1"/>
    </source>
</evidence>
<name>L1JAA5_GUITC</name>
<dbReference type="Gene3D" id="1.10.238.10">
    <property type="entry name" value="EF-hand"/>
    <property type="match status" value="2"/>
</dbReference>
<dbReference type="InterPro" id="IPR013761">
    <property type="entry name" value="SAM/pointed_sf"/>
</dbReference>
<dbReference type="Pfam" id="PF13202">
    <property type="entry name" value="EF-hand_5"/>
    <property type="match status" value="2"/>
</dbReference>
<feature type="chain" id="PRO_5008771170" description="EF-hand domain-containing protein" evidence="3">
    <location>
        <begin position="28"/>
        <end position="736"/>
    </location>
</feature>
<accession>L1JAA5</accession>
<dbReference type="SUPFAM" id="SSF118310">
    <property type="entry name" value="AN1-like Zinc finger"/>
    <property type="match status" value="1"/>
</dbReference>
<organism evidence="5">
    <name type="scientific">Guillardia theta (strain CCMP2712)</name>
    <name type="common">Cryptophyte</name>
    <dbReference type="NCBI Taxonomy" id="905079"/>
    <lineage>
        <taxon>Eukaryota</taxon>
        <taxon>Cryptophyceae</taxon>
        <taxon>Pyrenomonadales</taxon>
        <taxon>Geminigeraceae</taxon>
        <taxon>Guillardia</taxon>
    </lineage>
</organism>
<dbReference type="SUPFAM" id="SSF47473">
    <property type="entry name" value="EF-hand"/>
    <property type="match status" value="1"/>
</dbReference>
<feature type="region of interest" description="Disordered" evidence="2">
    <location>
        <begin position="433"/>
        <end position="472"/>
    </location>
</feature>
<evidence type="ECO:0000256" key="3">
    <source>
        <dbReference type="SAM" id="SignalP"/>
    </source>
</evidence>
<dbReference type="InterPro" id="IPR002048">
    <property type="entry name" value="EF_hand_dom"/>
</dbReference>
<keyword evidence="7" id="KW-1185">Reference proteome</keyword>
<dbReference type="AlphaFoldDB" id="L1JAA5"/>
<evidence type="ECO:0000259" key="4">
    <source>
        <dbReference type="Pfam" id="PF13202"/>
    </source>
</evidence>
<keyword evidence="1" id="KW-0106">Calcium</keyword>
<feature type="compositionally biased region" description="Polar residues" evidence="2">
    <location>
        <begin position="569"/>
        <end position="589"/>
    </location>
</feature>
<dbReference type="HOGENOM" id="CLU_377028_0_0_1"/>
<reference evidence="6" key="3">
    <citation type="submission" date="2016-03" db="UniProtKB">
        <authorList>
            <consortium name="EnsemblProtists"/>
        </authorList>
    </citation>
    <scope>IDENTIFICATION</scope>
</reference>
<dbReference type="InterPro" id="IPR018247">
    <property type="entry name" value="EF_Hand_1_Ca_BS"/>
</dbReference>
<feature type="region of interest" description="Disordered" evidence="2">
    <location>
        <begin position="704"/>
        <end position="736"/>
    </location>
</feature>
<dbReference type="GeneID" id="17301793"/>
<dbReference type="EnsemblProtists" id="EKX45020">
    <property type="protein sequence ID" value="EKX45020"/>
    <property type="gene ID" value="GUITHDRAFT_109065"/>
</dbReference>
<reference evidence="5 7" key="1">
    <citation type="journal article" date="2012" name="Nature">
        <title>Algal genomes reveal evolutionary mosaicism and the fate of nucleomorphs.</title>
        <authorList>
            <consortium name="DOE Joint Genome Institute"/>
            <person name="Curtis B.A."/>
            <person name="Tanifuji G."/>
            <person name="Burki F."/>
            <person name="Gruber A."/>
            <person name="Irimia M."/>
            <person name="Maruyama S."/>
            <person name="Arias M.C."/>
            <person name="Ball S.G."/>
            <person name="Gile G.H."/>
            <person name="Hirakawa Y."/>
            <person name="Hopkins J.F."/>
            <person name="Kuo A."/>
            <person name="Rensing S.A."/>
            <person name="Schmutz J."/>
            <person name="Symeonidi A."/>
            <person name="Elias M."/>
            <person name="Eveleigh R.J."/>
            <person name="Herman E.K."/>
            <person name="Klute M.J."/>
            <person name="Nakayama T."/>
            <person name="Obornik M."/>
            <person name="Reyes-Prieto A."/>
            <person name="Armbrust E.V."/>
            <person name="Aves S.J."/>
            <person name="Beiko R.G."/>
            <person name="Coutinho P."/>
            <person name="Dacks J.B."/>
            <person name="Durnford D.G."/>
            <person name="Fast N.M."/>
            <person name="Green B.R."/>
            <person name="Grisdale C.J."/>
            <person name="Hempel F."/>
            <person name="Henrissat B."/>
            <person name="Hoppner M.P."/>
            <person name="Ishida K."/>
            <person name="Kim E."/>
            <person name="Koreny L."/>
            <person name="Kroth P.G."/>
            <person name="Liu Y."/>
            <person name="Malik S.B."/>
            <person name="Maier U.G."/>
            <person name="McRose D."/>
            <person name="Mock T."/>
            <person name="Neilson J.A."/>
            <person name="Onodera N.T."/>
            <person name="Poole A.M."/>
            <person name="Pritham E.J."/>
            <person name="Richards T.A."/>
            <person name="Rocap G."/>
            <person name="Roy S.W."/>
            <person name="Sarai C."/>
            <person name="Schaack S."/>
            <person name="Shirato S."/>
            <person name="Slamovits C.H."/>
            <person name="Spencer D.F."/>
            <person name="Suzuki S."/>
            <person name="Worden A.Z."/>
            <person name="Zauner S."/>
            <person name="Barry K."/>
            <person name="Bell C."/>
            <person name="Bharti A.K."/>
            <person name="Crow J.A."/>
            <person name="Grimwood J."/>
            <person name="Kramer R."/>
            <person name="Lindquist E."/>
            <person name="Lucas S."/>
            <person name="Salamov A."/>
            <person name="McFadden G.I."/>
            <person name="Lane C.E."/>
            <person name="Keeling P.J."/>
            <person name="Gray M.W."/>
            <person name="Grigoriev I.V."/>
            <person name="Archibald J.M."/>
        </authorList>
    </citation>
    <scope>NUCLEOTIDE SEQUENCE</scope>
    <source>
        <strain evidence="5 7">CCMP2712</strain>
    </source>
</reference>
<feature type="domain" description="EF-hand" evidence="4">
    <location>
        <begin position="239"/>
        <end position="260"/>
    </location>
</feature>
<evidence type="ECO:0000313" key="7">
    <source>
        <dbReference type="Proteomes" id="UP000011087"/>
    </source>
</evidence>
<evidence type="ECO:0000256" key="1">
    <source>
        <dbReference type="ARBA" id="ARBA00022837"/>
    </source>
</evidence>
<dbReference type="PaxDb" id="55529-EKX45020"/>
<feature type="compositionally biased region" description="Basic and acidic residues" evidence="2">
    <location>
        <begin position="558"/>
        <end position="568"/>
    </location>
</feature>
<dbReference type="Gene3D" id="1.10.150.50">
    <property type="entry name" value="Transcription Factor, Ets-1"/>
    <property type="match status" value="2"/>
</dbReference>
<sequence length="736" mass="82540">MKSQSRFRTRFFALLGLCLHFVLVVFASDDEENIPLDDFEIRDKNRDGRVTRQEFVDGSRGGSDSAFACLDGDMNGYVTKEEQNALKKRFYRSRLSQLNSEEVLDWLMYPKCVPTDMSKYANKFKQAGLNGLSLWEYGVRSPRLLKNELKIGNPVVRRTLVQAICREIEGLGCLGPPVSADLMAPTTRENKTEEKLEDAIKHVDSRSFFEGGQDQNDDGQVSEEEFVRQQARGGVGVLEAFHCLDPDRNGQITRQEMWELKTRFWRSKLSKLSNEELIKWLSDDKCVPTNMEDYIPAFKKHDVRGLTLWSIGIQNPRLLHTILGIKSDMKRAHLTEAICREILDSGCFSDTNKWTGLFGGWKYWGSTLLSFDLWQVLNLILSFFGFLAPLAFGAFRLGILNDTIRTLQEGTLNARLQVGKMVKKIRVPNLVQSQSNENASGTASKKANGPTKSKSHTSLQNLRSDSSKVRKANMEAKRAEIMQALSALAGVQGEQANKCATFPPSIKESLLKSHSDSALADDFEDCFEDSDEGPYHTNSTGGAAARGCVQQSGNGMKRSKDQPSRTDSARSQSSTRPTNETGRQAQAQIPKQHADGTAGAPITLDHATAKKIVRQSMQETEREIQPTSIEEFSASAHGSNIRKRCNYCNKLFSKYRQNWFIRKMERYQCKKCGLFFCAAHKSKGHHGCRSLGGGRAMAGRHEDLSMSTHDGDYEPSPDSSLREERDDTDCTSSYSN</sequence>
<dbReference type="Proteomes" id="UP000011087">
    <property type="component" value="Unassembled WGS sequence"/>
</dbReference>
<dbReference type="PROSITE" id="PS00018">
    <property type="entry name" value="EF_HAND_1"/>
    <property type="match status" value="3"/>
</dbReference>
<dbReference type="RefSeq" id="XP_005832000.1">
    <property type="nucleotide sequence ID" value="XM_005831943.1"/>
</dbReference>
<gene>
    <name evidence="5" type="ORF">GUITHDRAFT_109065</name>
</gene>
<dbReference type="InterPro" id="IPR035896">
    <property type="entry name" value="AN1-like_Znf"/>
</dbReference>
<feature type="compositionally biased region" description="Polar residues" evidence="2">
    <location>
        <begin position="433"/>
        <end position="464"/>
    </location>
</feature>
<keyword evidence="3" id="KW-0732">Signal</keyword>
<feature type="domain" description="EF-hand" evidence="4">
    <location>
        <begin position="36"/>
        <end position="55"/>
    </location>
</feature>
<evidence type="ECO:0000313" key="6">
    <source>
        <dbReference type="EnsemblProtists" id="EKX45020"/>
    </source>
</evidence>
<dbReference type="InterPro" id="IPR011992">
    <property type="entry name" value="EF-hand-dom_pair"/>
</dbReference>